<evidence type="ECO:0000256" key="1">
    <source>
        <dbReference type="SAM" id="MobiDB-lite"/>
    </source>
</evidence>
<protein>
    <submittedName>
        <fullName evidence="3">Uncharacterized protein</fullName>
    </submittedName>
</protein>
<dbReference type="AlphaFoldDB" id="A0A8J4Y3V7"/>
<dbReference type="EMBL" id="JACEEZ010012843">
    <property type="protein sequence ID" value="KAG0720460.1"/>
    <property type="molecule type" value="Genomic_DNA"/>
</dbReference>
<evidence type="ECO:0000256" key="2">
    <source>
        <dbReference type="SAM" id="Phobius"/>
    </source>
</evidence>
<name>A0A8J4Y3V7_CHIOP</name>
<keyword evidence="4" id="KW-1185">Reference proteome</keyword>
<feature type="compositionally biased region" description="Basic residues" evidence="1">
    <location>
        <begin position="75"/>
        <end position="89"/>
    </location>
</feature>
<dbReference type="Proteomes" id="UP000770661">
    <property type="component" value="Unassembled WGS sequence"/>
</dbReference>
<gene>
    <name evidence="3" type="ORF">GWK47_048471</name>
</gene>
<sequence>MISQPCVALGKNRGISYYTDAITTTSPLCKCLKKCLKTLPVCFWRLKEVSVQCRGKFRRRRCFNFQEAQEEEKKRKTTRGNMKRNRRRSRNMEKEEEERDWFDLMAMMGMPLLYIIGLLTGIVGAICQGVITEYWANPGSGADGSCYLYGKTASSVKGAFQFGSAIAVCEWVTYGGVVAIIIAFISGLVYIIKVRQNKELTYSSALSVAGILVATLLMLAVTCTIAEGMRMNCASMGINSANNKGESCYEKLDKRAPDNIPVLTSTMVRAALIALVCSTVAFFTICCFQISDFYRRTLRHRYSDVPYQDRG</sequence>
<feature type="transmembrane region" description="Helical" evidence="2">
    <location>
        <begin position="171"/>
        <end position="192"/>
    </location>
</feature>
<dbReference type="OrthoDB" id="6350991at2759"/>
<proteinExistence type="predicted"/>
<feature type="transmembrane region" description="Helical" evidence="2">
    <location>
        <begin position="204"/>
        <end position="227"/>
    </location>
</feature>
<evidence type="ECO:0000313" key="3">
    <source>
        <dbReference type="EMBL" id="KAG0720460.1"/>
    </source>
</evidence>
<keyword evidence="2" id="KW-1133">Transmembrane helix</keyword>
<feature type="transmembrane region" description="Helical" evidence="2">
    <location>
        <begin position="112"/>
        <end position="131"/>
    </location>
</feature>
<evidence type="ECO:0000313" key="4">
    <source>
        <dbReference type="Proteomes" id="UP000770661"/>
    </source>
</evidence>
<keyword evidence="2" id="KW-0812">Transmembrane</keyword>
<reference evidence="3" key="1">
    <citation type="submission" date="2020-07" db="EMBL/GenBank/DDBJ databases">
        <title>The High-quality genome of the commercially important snow crab, Chionoecetes opilio.</title>
        <authorList>
            <person name="Jeong J.-H."/>
            <person name="Ryu S."/>
        </authorList>
    </citation>
    <scope>NUCLEOTIDE SEQUENCE</scope>
    <source>
        <strain evidence="3">MADBK_172401_WGS</strain>
        <tissue evidence="3">Digestive gland</tissue>
    </source>
</reference>
<keyword evidence="2" id="KW-0472">Membrane</keyword>
<organism evidence="3 4">
    <name type="scientific">Chionoecetes opilio</name>
    <name type="common">Atlantic snow crab</name>
    <name type="synonym">Cancer opilio</name>
    <dbReference type="NCBI Taxonomy" id="41210"/>
    <lineage>
        <taxon>Eukaryota</taxon>
        <taxon>Metazoa</taxon>
        <taxon>Ecdysozoa</taxon>
        <taxon>Arthropoda</taxon>
        <taxon>Crustacea</taxon>
        <taxon>Multicrustacea</taxon>
        <taxon>Malacostraca</taxon>
        <taxon>Eumalacostraca</taxon>
        <taxon>Eucarida</taxon>
        <taxon>Decapoda</taxon>
        <taxon>Pleocyemata</taxon>
        <taxon>Brachyura</taxon>
        <taxon>Eubrachyura</taxon>
        <taxon>Majoidea</taxon>
        <taxon>Majidae</taxon>
        <taxon>Chionoecetes</taxon>
    </lineage>
</organism>
<feature type="region of interest" description="Disordered" evidence="1">
    <location>
        <begin position="73"/>
        <end position="93"/>
    </location>
</feature>
<accession>A0A8J4Y3V7</accession>
<feature type="transmembrane region" description="Helical" evidence="2">
    <location>
        <begin position="270"/>
        <end position="291"/>
    </location>
</feature>
<comment type="caution">
    <text evidence="3">The sequence shown here is derived from an EMBL/GenBank/DDBJ whole genome shotgun (WGS) entry which is preliminary data.</text>
</comment>